<evidence type="ECO:0000256" key="4">
    <source>
        <dbReference type="ARBA" id="ARBA00022741"/>
    </source>
</evidence>
<evidence type="ECO:0000256" key="3">
    <source>
        <dbReference type="ARBA" id="ARBA00022705"/>
    </source>
</evidence>
<dbReference type="InterPro" id="IPR047088">
    <property type="entry name" value="ORC5_C"/>
</dbReference>
<evidence type="ECO:0000256" key="5">
    <source>
        <dbReference type="ARBA" id="ARBA00022840"/>
    </source>
</evidence>
<dbReference type="Proteomes" id="UP001652625">
    <property type="component" value="Chromosome 02"/>
</dbReference>
<keyword evidence="6" id="KW-0539">Nucleus</keyword>
<evidence type="ECO:0000259" key="7">
    <source>
        <dbReference type="Pfam" id="PF13191"/>
    </source>
</evidence>
<dbReference type="GeneID" id="100205524"/>
<dbReference type="InterPro" id="IPR041664">
    <property type="entry name" value="AAA_16"/>
</dbReference>
<dbReference type="InterPro" id="IPR048866">
    <property type="entry name" value="ORC5_lid"/>
</dbReference>
<dbReference type="SUPFAM" id="SSF52540">
    <property type="entry name" value="P-loop containing nucleoside triphosphate hydrolases"/>
    <property type="match status" value="1"/>
</dbReference>
<evidence type="ECO:0000259" key="9">
    <source>
        <dbReference type="Pfam" id="PF21639"/>
    </source>
</evidence>
<dbReference type="InterPro" id="IPR020796">
    <property type="entry name" value="ORC5"/>
</dbReference>
<proteinExistence type="inferred from homology"/>
<protein>
    <submittedName>
        <fullName evidence="11">Origin recognition complex subunit 5</fullName>
    </submittedName>
</protein>
<evidence type="ECO:0000259" key="8">
    <source>
        <dbReference type="Pfam" id="PF14630"/>
    </source>
</evidence>
<gene>
    <name evidence="11" type="primary">LOC100205524</name>
</gene>
<dbReference type="InterPro" id="IPR027417">
    <property type="entry name" value="P-loop_NTPase"/>
</dbReference>
<organism evidence="10 11">
    <name type="scientific">Hydra vulgaris</name>
    <name type="common">Hydra</name>
    <name type="synonym">Hydra attenuata</name>
    <dbReference type="NCBI Taxonomy" id="6087"/>
    <lineage>
        <taxon>Eukaryota</taxon>
        <taxon>Metazoa</taxon>
        <taxon>Cnidaria</taxon>
        <taxon>Hydrozoa</taxon>
        <taxon>Hydroidolina</taxon>
        <taxon>Anthoathecata</taxon>
        <taxon>Aplanulata</taxon>
        <taxon>Hydridae</taxon>
        <taxon>Hydra</taxon>
    </lineage>
</organism>
<sequence length="421" mass="48129">MNGINESLCLFRDKEFSLLKVLLGDSILPQSIFIYGNSATGKTLVTKKVIQNLGLQYSSVSCTECFSSKLIYQKILSDAGHSSEKPCQTMMDFCRYLAQCTFALLGQPFCIILDKAERLRKMDCNLLPSFLRLGELTKLDISVLFISELIYEKFVTSSGFYEPIKIHFKNYTKDQLKDIMTYDCPDDFSTDFYKGYVTAIVDVFFHITNNLTELRHLATVNFSKYCEPIVEGEIDKNDYRRLWAKIMPHLKKALQTVYLREVSSVQWETMQEKSNYDRTMKAQVELPYYSKHLLLAAFFASYNPANSDRRFFAKRCVGKMSSRAKRSVKSIKNSDKNFLGPKPFQLDRLMAIFYSIAGEAVSPSANILSQISTLVTLKLLVKCSSDDQIDVPKYKCIVPLELAIAVGKQVEVDVLQYLYDT</sequence>
<dbReference type="Gene3D" id="3.40.50.300">
    <property type="entry name" value="P-loop containing nucleotide triphosphate hydrolases"/>
    <property type="match status" value="1"/>
</dbReference>
<comment type="subcellular location">
    <subcellularLocation>
        <location evidence="1">Nucleus</location>
    </subcellularLocation>
</comment>
<dbReference type="PANTHER" id="PTHR12705:SF0">
    <property type="entry name" value="ORIGIN RECOGNITION COMPLEX SUBUNIT 5"/>
    <property type="match status" value="1"/>
</dbReference>
<keyword evidence="5" id="KW-0067">ATP-binding</keyword>
<keyword evidence="4" id="KW-0547">Nucleotide-binding</keyword>
<accession>A0ABM4BBZ3</accession>
<feature type="domain" description="ORC5 lid" evidence="9">
    <location>
        <begin position="193"/>
        <end position="260"/>
    </location>
</feature>
<dbReference type="RefSeq" id="XP_065646454.1">
    <property type="nucleotide sequence ID" value="XM_065790382.1"/>
</dbReference>
<dbReference type="PANTHER" id="PTHR12705">
    <property type="entry name" value="ORIGIN RECOGNITION COMPLEX SUBUNIT 5"/>
    <property type="match status" value="1"/>
</dbReference>
<evidence type="ECO:0000256" key="6">
    <source>
        <dbReference type="ARBA" id="ARBA00023242"/>
    </source>
</evidence>
<feature type="domain" description="Origin recognition complex subunit 5 C-terminal" evidence="8">
    <location>
        <begin position="286"/>
        <end position="418"/>
    </location>
</feature>
<comment type="similarity">
    <text evidence="2">Belongs to the ORC5 family.</text>
</comment>
<evidence type="ECO:0000256" key="1">
    <source>
        <dbReference type="ARBA" id="ARBA00004123"/>
    </source>
</evidence>
<name>A0ABM4BBZ3_HYDVU</name>
<evidence type="ECO:0000313" key="11">
    <source>
        <dbReference type="RefSeq" id="XP_065646454.1"/>
    </source>
</evidence>
<keyword evidence="3" id="KW-0235">DNA replication</keyword>
<reference evidence="10" key="1">
    <citation type="submission" date="2025-05" db="UniProtKB">
        <authorList>
            <consortium name="RefSeq"/>
        </authorList>
    </citation>
    <scope>NUCLEOTIDE SEQUENCE [LARGE SCALE GENOMIC DNA]</scope>
</reference>
<keyword evidence="10" id="KW-1185">Reference proteome</keyword>
<dbReference type="Pfam" id="PF13191">
    <property type="entry name" value="AAA_16"/>
    <property type="match status" value="1"/>
</dbReference>
<evidence type="ECO:0000313" key="10">
    <source>
        <dbReference type="Proteomes" id="UP001652625"/>
    </source>
</evidence>
<reference evidence="11" key="2">
    <citation type="submission" date="2025-08" db="UniProtKB">
        <authorList>
            <consortium name="RefSeq"/>
        </authorList>
    </citation>
    <scope>IDENTIFICATION</scope>
</reference>
<evidence type="ECO:0000256" key="2">
    <source>
        <dbReference type="ARBA" id="ARBA00006269"/>
    </source>
</evidence>
<feature type="domain" description="Orc1-like AAA ATPase" evidence="7">
    <location>
        <begin position="11"/>
        <end position="142"/>
    </location>
</feature>
<dbReference type="Pfam" id="PF21639">
    <property type="entry name" value="ORC5_lid"/>
    <property type="match status" value="1"/>
</dbReference>
<dbReference type="Pfam" id="PF14630">
    <property type="entry name" value="ORC5_C"/>
    <property type="match status" value="1"/>
</dbReference>